<dbReference type="SUPFAM" id="SSF54427">
    <property type="entry name" value="NTF2-like"/>
    <property type="match status" value="1"/>
</dbReference>
<dbReference type="NCBIfam" id="TIGR02246">
    <property type="entry name" value="SgcJ/EcaC family oxidoreductase"/>
    <property type="match status" value="1"/>
</dbReference>
<accession>A0ABY2Q5L8</accession>
<dbReference type="EMBL" id="SSNY01000007">
    <property type="protein sequence ID" value="THF56718.1"/>
    <property type="molecule type" value="Genomic_DNA"/>
</dbReference>
<organism evidence="2 3">
    <name type="scientific">Ollibium composti</name>
    <dbReference type="NCBI Taxonomy" id="2675109"/>
    <lineage>
        <taxon>Bacteria</taxon>
        <taxon>Pseudomonadati</taxon>
        <taxon>Pseudomonadota</taxon>
        <taxon>Alphaproteobacteria</taxon>
        <taxon>Hyphomicrobiales</taxon>
        <taxon>Phyllobacteriaceae</taxon>
        <taxon>Ollibium</taxon>
    </lineage>
</organism>
<sequence length="148" mass="16412">MSSVQHAAGQIAAMFVETWNRHDAKAFSSIFAPDADFTNVFGMKASGRAEVERFHAPLFATMFRDSRLNIEDVSSRQIRADVGMVDLRWSMSGARDPKGNAWPDRSGLISLVIAAREGKWLIESMHNMELNDPASAEAQQELQRATTA</sequence>
<name>A0ABY2Q5L8_9HYPH</name>
<dbReference type="Gene3D" id="3.10.450.50">
    <property type="match status" value="1"/>
</dbReference>
<keyword evidence="3" id="KW-1185">Reference proteome</keyword>
<proteinExistence type="predicted"/>
<dbReference type="InterPro" id="IPR011944">
    <property type="entry name" value="Steroid_delta5-4_isomerase"/>
</dbReference>
<protein>
    <submittedName>
        <fullName evidence="2">SgcJ/EcaC family oxidoreductase</fullName>
    </submittedName>
</protein>
<comment type="caution">
    <text evidence="2">The sequence shown here is derived from an EMBL/GenBank/DDBJ whole genome shotgun (WGS) entry which is preliminary data.</text>
</comment>
<feature type="domain" description="SnoaL-like" evidence="1">
    <location>
        <begin position="14"/>
        <end position="101"/>
    </location>
</feature>
<dbReference type="Pfam" id="PF12680">
    <property type="entry name" value="SnoaL_2"/>
    <property type="match status" value="1"/>
</dbReference>
<dbReference type="InterPro" id="IPR032710">
    <property type="entry name" value="NTF2-like_dom_sf"/>
</dbReference>
<evidence type="ECO:0000313" key="2">
    <source>
        <dbReference type="EMBL" id="THF56718.1"/>
    </source>
</evidence>
<evidence type="ECO:0000313" key="3">
    <source>
        <dbReference type="Proteomes" id="UP000306441"/>
    </source>
</evidence>
<dbReference type="InterPro" id="IPR037401">
    <property type="entry name" value="SnoaL-like"/>
</dbReference>
<dbReference type="Proteomes" id="UP000306441">
    <property type="component" value="Unassembled WGS sequence"/>
</dbReference>
<gene>
    <name evidence="2" type="ORF">E6C48_13525</name>
</gene>
<reference evidence="2 3" key="1">
    <citation type="submission" date="2019-04" db="EMBL/GenBank/DDBJ databases">
        <title>Mesorhizobium composti sp. nov., isolated from compost.</title>
        <authorList>
            <person name="Lin S.-Y."/>
            <person name="Hameed A."/>
            <person name="Hsieh Y.-T."/>
            <person name="Young C.-C."/>
        </authorList>
    </citation>
    <scope>NUCLEOTIDE SEQUENCE [LARGE SCALE GENOMIC DNA]</scope>
    <source>
        <strain evidence="2 3">CC-YTH430</strain>
    </source>
</reference>
<evidence type="ECO:0000259" key="1">
    <source>
        <dbReference type="Pfam" id="PF12680"/>
    </source>
</evidence>
<dbReference type="RefSeq" id="WP_136358029.1">
    <property type="nucleotide sequence ID" value="NZ_SSNY01000007.1"/>
</dbReference>